<dbReference type="PANTHER" id="PTHR34222">
    <property type="entry name" value="GAG_PRE-INTEGRS DOMAIN-CONTAINING PROTEIN"/>
    <property type="match status" value="1"/>
</dbReference>
<sequence>MAPTSSTSDPIIKSTQATLSVGNNIIDSNHPYNIHTSDYPCMNLISTIFDGKSYGEWRREKAESVLYFKSAKELWSDLENRFVQTNGAKLFQLKKELSDVVQGNSSLSGYFTKIKSLWKELDVLKTFYVCSCVCGCGAKAKHLQAHKDERLLQFLMGLNESFIGVRRNILLSSPLPSIRKAYSLVFQDEKQREINTSPIYPRDSTSFIAIDQSGVNRSYPSFKPPKGSVESKKNSSTCADCRKPGHRIDKCYRINGFPPDFMFTKQMKFQPLANNGYHAEDEADQGGNGFSNGKTLTQENIGELLQLLQQLKTRTTK</sequence>
<dbReference type="PANTHER" id="PTHR34222:SF33">
    <property type="entry name" value="RETROTRANSPOSON GAG DOMAIN-CONTAINING PROTEIN"/>
    <property type="match status" value="1"/>
</dbReference>
<organism evidence="1 2">
    <name type="scientific">Solanum pennellii</name>
    <name type="common">Tomato</name>
    <name type="synonym">Lycopersicon pennellii</name>
    <dbReference type="NCBI Taxonomy" id="28526"/>
    <lineage>
        <taxon>Eukaryota</taxon>
        <taxon>Viridiplantae</taxon>
        <taxon>Streptophyta</taxon>
        <taxon>Embryophyta</taxon>
        <taxon>Tracheophyta</taxon>
        <taxon>Spermatophyta</taxon>
        <taxon>Magnoliopsida</taxon>
        <taxon>eudicotyledons</taxon>
        <taxon>Gunneridae</taxon>
        <taxon>Pentapetalae</taxon>
        <taxon>asterids</taxon>
        <taxon>lamiids</taxon>
        <taxon>Solanales</taxon>
        <taxon>Solanaceae</taxon>
        <taxon>Solanoideae</taxon>
        <taxon>Solaneae</taxon>
        <taxon>Solanum</taxon>
        <taxon>Solanum subgen. Lycopersicon</taxon>
    </lineage>
</organism>
<evidence type="ECO:0000313" key="1">
    <source>
        <dbReference type="Proteomes" id="UP000694930"/>
    </source>
</evidence>
<reference evidence="2" key="2">
    <citation type="submission" date="2025-08" db="UniProtKB">
        <authorList>
            <consortium name="RefSeq"/>
        </authorList>
    </citation>
    <scope>IDENTIFICATION</scope>
</reference>
<accession>A0ABM1GKV5</accession>
<reference evidence="1" key="1">
    <citation type="journal article" date="2014" name="Nat. Genet.">
        <title>The genome of the stress-tolerant wild tomato species Solanum pennellii.</title>
        <authorList>
            <person name="Bolger A."/>
            <person name="Scossa F."/>
            <person name="Bolger M.E."/>
            <person name="Lanz C."/>
            <person name="Maumus F."/>
            <person name="Tohge T."/>
            <person name="Quesneville H."/>
            <person name="Alseekh S."/>
            <person name="Sorensen I."/>
            <person name="Lichtenstein G."/>
            <person name="Fich E.A."/>
            <person name="Conte M."/>
            <person name="Keller H."/>
            <person name="Schneeberger K."/>
            <person name="Schwacke R."/>
            <person name="Ofner I."/>
            <person name="Vrebalov J."/>
            <person name="Xu Y."/>
            <person name="Osorio S."/>
            <person name="Aflitos S.A."/>
            <person name="Schijlen E."/>
            <person name="Jimenez-Gomez J.M."/>
            <person name="Ryngajllo M."/>
            <person name="Kimura S."/>
            <person name="Kumar R."/>
            <person name="Koenig D."/>
            <person name="Headland L.R."/>
            <person name="Maloof J.N."/>
            <person name="Sinha N."/>
            <person name="van Ham R.C."/>
            <person name="Lankhorst R.K."/>
            <person name="Mao L."/>
            <person name="Vogel A."/>
            <person name="Arsova B."/>
            <person name="Panstruga R."/>
            <person name="Fei Z."/>
            <person name="Rose J.K."/>
            <person name="Zamir D."/>
            <person name="Carrari F."/>
            <person name="Giovannoni J.J."/>
            <person name="Weigel D."/>
            <person name="Usadel B."/>
            <person name="Fernie A.R."/>
        </authorList>
    </citation>
    <scope>NUCLEOTIDE SEQUENCE [LARGE SCALE GENOMIC DNA]</scope>
    <source>
        <strain evidence="1">cv. LA0716</strain>
    </source>
</reference>
<keyword evidence="1" id="KW-1185">Reference proteome</keyword>
<dbReference type="RefSeq" id="XP_015072518.1">
    <property type="nucleotide sequence ID" value="XM_015217032.1"/>
</dbReference>
<proteinExistence type="predicted"/>
<name>A0ABM1GKV5_SOLPN</name>
<gene>
    <name evidence="2" type="primary">LOC107016617</name>
</gene>
<protein>
    <submittedName>
        <fullName evidence="2">Uncharacterized protein LOC107016617</fullName>
    </submittedName>
</protein>
<dbReference type="GeneID" id="107016617"/>
<dbReference type="Proteomes" id="UP000694930">
    <property type="component" value="Chromosome 4"/>
</dbReference>
<evidence type="ECO:0000313" key="2">
    <source>
        <dbReference type="RefSeq" id="XP_015072518.1"/>
    </source>
</evidence>